<evidence type="ECO:0000256" key="1">
    <source>
        <dbReference type="SAM" id="MobiDB-lite"/>
    </source>
</evidence>
<evidence type="ECO:0000313" key="2">
    <source>
        <dbReference type="EMBL" id="KKN39493.1"/>
    </source>
</evidence>
<protein>
    <submittedName>
        <fullName evidence="2">Uncharacterized protein</fullName>
    </submittedName>
</protein>
<organism evidence="2">
    <name type="scientific">marine sediment metagenome</name>
    <dbReference type="NCBI Taxonomy" id="412755"/>
    <lineage>
        <taxon>unclassified sequences</taxon>
        <taxon>metagenomes</taxon>
        <taxon>ecological metagenomes</taxon>
    </lineage>
</organism>
<accession>A0A0F9TDA4</accession>
<dbReference type="EMBL" id="LAZR01001761">
    <property type="protein sequence ID" value="KKN39493.1"/>
    <property type="molecule type" value="Genomic_DNA"/>
</dbReference>
<name>A0A0F9TDA4_9ZZZZ</name>
<comment type="caution">
    <text evidence="2">The sequence shown here is derived from an EMBL/GenBank/DDBJ whole genome shotgun (WGS) entry which is preliminary data.</text>
</comment>
<feature type="region of interest" description="Disordered" evidence="1">
    <location>
        <begin position="442"/>
        <end position="465"/>
    </location>
</feature>
<gene>
    <name evidence="2" type="ORF">LCGC14_0742980</name>
</gene>
<proteinExistence type="predicted"/>
<sequence>DYTKMNRVDAEDSGINTDDLVDSNLVNAISAAFGGSIDSIKAFDDKIATKGVEFVAAELRALGYDKLQIEVMGGDKSILVYAAHFETRKGRVTVAIPTEVKDDRILFPSTFVADDHLEELTSDKLSYFVDSKSESEDFSVPSATDVLAAVGILTGRVKTASDDDASKQLDELFGDTDKEMALSTPNLYMDRQYEEGRPDIDTTQDIEMPQELAHLSRDFENSVLEAASAFGITAIRNGKELIARELISAGFKNAQVKFGSEGGDSVVYLATINTPKGPAEIEVPIEMQVTTAGTVVPLSPSYFAYDGLIEDFTIPKLQRFAISLPAPSSGTKTYSSAHSYMLLPELKDEILAAASTADYVTCESALSEIEARFNEEDFKNAIADYHYILMQKTHMENQEQRSCSKMISAGRGSIYSRCGHFGIPMHQVMVDAEGYCRRKTAAESEKLSPSNESGAAMSSAKVFMA</sequence>
<dbReference type="AlphaFoldDB" id="A0A0F9TDA4"/>
<feature type="non-terminal residue" evidence="2">
    <location>
        <position position="1"/>
    </location>
</feature>
<reference evidence="2" key="1">
    <citation type="journal article" date="2015" name="Nature">
        <title>Complex archaea that bridge the gap between prokaryotes and eukaryotes.</title>
        <authorList>
            <person name="Spang A."/>
            <person name="Saw J.H."/>
            <person name="Jorgensen S.L."/>
            <person name="Zaremba-Niedzwiedzka K."/>
            <person name="Martijn J."/>
            <person name="Lind A.E."/>
            <person name="van Eijk R."/>
            <person name="Schleper C."/>
            <person name="Guy L."/>
            <person name="Ettema T.J."/>
        </authorList>
    </citation>
    <scope>NUCLEOTIDE SEQUENCE</scope>
</reference>